<comment type="subcellular location">
    <subcellularLocation>
        <location evidence="1">Cytoplasm</location>
        <location evidence="1">Cytoskeleton</location>
    </subcellularLocation>
</comment>
<sequence>MEINIETAVRICPVSYCNKDLLCVQPDVCNNSIKLGNLQSISVQHALPIDCTQNTLYITTVTPLMNYFFEGCDVSIVTFGQSSTGKSYTLLGPTLNCALSEKEHGIIPRFLRQMFANINQDTDKCFLIQIAWTQICGENVYDLLGSGSAECHNISDAFDLLKVGMANIATYAHTLFTVTLEQQFCVDGCVQHKVSTASFVDLSSSEKVAVMDSNGLTQYLPTDSGLLTLYKCVWILSELNNTIYNQNLVPYNQSALTMLLKDSFGGRAKTLLICCISPLVNDFMETLSSLQFVQRAQLIKNFVTINSYVSYETYENSDIFGLQFATNQLFKLVSNAESLFKSLLGTGVIPKAQMEQISEWLTLKQECQDCISESSEPHRSLDIIEEEIEDRSKSESESESDVPNLIDLMNNFRVKTDGLVSSINRINANESNTKEISKSGRYNEYHSKGARGRRGSIHSVDELSPTLFKCDNVQNQAPITFSTKKDRVMKQICADIEGYEKQIEELVQTVEVKEKLVQQLIKNKQTKVNVRRKFKQKCLKLQNDQNVAQSKLKQAKSVNNHLLESKLDLEISELSKKINKSEFIRSIAEDDSATISELESSLNDTKKQLEKLRKCLHRKEKSKLELEHNLRESKKTSSQDTIKSDVVKKLTESASVDLYNIKHEIKELRKTRDRLLEQRYKIDTKAHSKKLLNDTEETQLVQYEEAIEAIDLAIEYKNQKICGFTEGAKTSIDENVCKLLKQQLLKLSNEEILVLLQKYYRKIVDLRGSTKKLEQQLIQAENQNETFQNQVQNLSLVLQRVRSEAERRVLSLEQQHDHKMQLIMHHLSQEGGEDERFISRVLERSKQTALALQVAQGRNKQIDKGSLIARFTRYARHETVPQQLQVALVPSQAKVTRQRNKLIIQQNGK</sequence>
<dbReference type="PROSITE" id="PS50067">
    <property type="entry name" value="KINESIN_MOTOR_2"/>
    <property type="match status" value="1"/>
</dbReference>
<evidence type="ECO:0000313" key="11">
    <source>
        <dbReference type="Proteomes" id="UP000327044"/>
    </source>
</evidence>
<dbReference type="GO" id="GO:0007018">
    <property type="term" value="P:microtubule-based movement"/>
    <property type="evidence" value="ECO:0007669"/>
    <property type="project" value="InterPro"/>
</dbReference>
<name>A0A5N4ARJ8_PHOPY</name>
<dbReference type="GO" id="GO:0005524">
    <property type="term" value="F:ATP binding"/>
    <property type="evidence" value="ECO:0007669"/>
    <property type="project" value="UniProtKB-UniRule"/>
</dbReference>
<comment type="similarity">
    <text evidence="7">Belongs to the TRAFAC class myosin-kinesin ATPase superfamily. Kinesin family.</text>
</comment>
<feature type="domain" description="Kinesin motor" evidence="9">
    <location>
        <begin position="4"/>
        <end position="299"/>
    </location>
</feature>
<dbReference type="InterPro" id="IPR027640">
    <property type="entry name" value="Kinesin-like_fam"/>
</dbReference>
<dbReference type="GO" id="GO:0003777">
    <property type="term" value="F:microtubule motor activity"/>
    <property type="evidence" value="ECO:0007669"/>
    <property type="project" value="InterPro"/>
</dbReference>
<dbReference type="OrthoDB" id="540783at2759"/>
<evidence type="ECO:0000256" key="3">
    <source>
        <dbReference type="ARBA" id="ARBA00022741"/>
    </source>
</evidence>
<dbReference type="PANTHER" id="PTHR47969:SF15">
    <property type="entry name" value="CHROMOSOME-ASSOCIATED KINESIN KIF4A-RELATED"/>
    <property type="match status" value="1"/>
</dbReference>
<gene>
    <name evidence="10" type="ORF">PPYR_07855</name>
</gene>
<evidence type="ECO:0000256" key="5">
    <source>
        <dbReference type="ARBA" id="ARBA00023054"/>
    </source>
</evidence>
<dbReference type="PRINTS" id="PR00380">
    <property type="entry name" value="KINESINHEAVY"/>
</dbReference>
<evidence type="ECO:0000259" key="9">
    <source>
        <dbReference type="PROSITE" id="PS50067"/>
    </source>
</evidence>
<reference evidence="10 11" key="1">
    <citation type="journal article" date="2018" name="Elife">
        <title>Firefly genomes illuminate parallel origins of bioluminescence in beetles.</title>
        <authorList>
            <person name="Fallon T.R."/>
            <person name="Lower S.E."/>
            <person name="Chang C.H."/>
            <person name="Bessho-Uehara M."/>
            <person name="Martin G.J."/>
            <person name="Bewick A.J."/>
            <person name="Behringer M."/>
            <person name="Debat H.J."/>
            <person name="Wong I."/>
            <person name="Day J.C."/>
            <person name="Suvorov A."/>
            <person name="Silva C.J."/>
            <person name="Stanger-Hall K.F."/>
            <person name="Hall D.W."/>
            <person name="Schmitz R.J."/>
            <person name="Nelson D.R."/>
            <person name="Lewis S.M."/>
            <person name="Shigenobu S."/>
            <person name="Bybee S.M."/>
            <person name="Larracuente A.M."/>
            <person name="Oba Y."/>
            <person name="Weng J.K."/>
        </authorList>
    </citation>
    <scope>NUCLEOTIDE SEQUENCE [LARGE SCALE GENOMIC DNA]</scope>
    <source>
        <strain evidence="10">1611_PpyrPB1</strain>
        <tissue evidence="10">Whole body</tissue>
    </source>
</reference>
<feature type="coiled-coil region" evidence="8">
    <location>
        <begin position="595"/>
        <end position="678"/>
    </location>
</feature>
<evidence type="ECO:0000256" key="7">
    <source>
        <dbReference type="PROSITE-ProRule" id="PRU00283"/>
    </source>
</evidence>
<dbReference type="InterPro" id="IPR001752">
    <property type="entry name" value="Kinesin_motor_dom"/>
</dbReference>
<evidence type="ECO:0000313" key="10">
    <source>
        <dbReference type="EMBL" id="KAB0799975.1"/>
    </source>
</evidence>
<feature type="binding site" evidence="7">
    <location>
        <begin position="80"/>
        <end position="87"/>
    </location>
    <ligand>
        <name>ATP</name>
        <dbReference type="ChEBI" id="CHEBI:30616"/>
    </ligand>
</feature>
<dbReference type="FunCoup" id="A0A5N4ARJ8">
    <property type="interactions" value="51"/>
</dbReference>
<comment type="caution">
    <text evidence="10">The sequence shown here is derived from an EMBL/GenBank/DDBJ whole genome shotgun (WGS) entry which is preliminary data.</text>
</comment>
<dbReference type="SMART" id="SM00129">
    <property type="entry name" value="KISc"/>
    <property type="match status" value="1"/>
</dbReference>
<organism evidence="10 11">
    <name type="scientific">Photinus pyralis</name>
    <name type="common">Common eastern firefly</name>
    <name type="synonym">Lampyris pyralis</name>
    <dbReference type="NCBI Taxonomy" id="7054"/>
    <lineage>
        <taxon>Eukaryota</taxon>
        <taxon>Metazoa</taxon>
        <taxon>Ecdysozoa</taxon>
        <taxon>Arthropoda</taxon>
        <taxon>Hexapoda</taxon>
        <taxon>Insecta</taxon>
        <taxon>Pterygota</taxon>
        <taxon>Neoptera</taxon>
        <taxon>Endopterygota</taxon>
        <taxon>Coleoptera</taxon>
        <taxon>Polyphaga</taxon>
        <taxon>Elateriformia</taxon>
        <taxon>Elateroidea</taxon>
        <taxon>Lampyridae</taxon>
        <taxon>Lampyrinae</taxon>
        <taxon>Photinus</taxon>
    </lineage>
</organism>
<evidence type="ECO:0000256" key="2">
    <source>
        <dbReference type="ARBA" id="ARBA00022490"/>
    </source>
</evidence>
<protein>
    <recommendedName>
        <fullName evidence="9">Kinesin motor domain-containing protein</fullName>
    </recommendedName>
</protein>
<dbReference type="InterPro" id="IPR027417">
    <property type="entry name" value="P-loop_NTPase"/>
</dbReference>
<keyword evidence="7" id="KW-0505">Motor protein</keyword>
<evidence type="ECO:0000256" key="4">
    <source>
        <dbReference type="ARBA" id="ARBA00022840"/>
    </source>
</evidence>
<dbReference type="PANTHER" id="PTHR47969">
    <property type="entry name" value="CHROMOSOME-ASSOCIATED KINESIN KIF4A-RELATED"/>
    <property type="match status" value="1"/>
</dbReference>
<dbReference type="GO" id="GO:0007052">
    <property type="term" value="P:mitotic spindle organization"/>
    <property type="evidence" value="ECO:0007669"/>
    <property type="project" value="TreeGrafter"/>
</dbReference>
<keyword evidence="5 8" id="KW-0175">Coiled coil</keyword>
<keyword evidence="4 7" id="KW-0067">ATP-binding</keyword>
<dbReference type="AlphaFoldDB" id="A0A5N4ARJ8"/>
<keyword evidence="11" id="KW-1185">Reference proteome</keyword>
<evidence type="ECO:0000256" key="6">
    <source>
        <dbReference type="ARBA" id="ARBA00023212"/>
    </source>
</evidence>
<accession>A0A5N4ARJ8</accession>
<dbReference type="GO" id="GO:0008017">
    <property type="term" value="F:microtubule binding"/>
    <property type="evidence" value="ECO:0007669"/>
    <property type="project" value="InterPro"/>
</dbReference>
<dbReference type="InParanoid" id="A0A5N4ARJ8"/>
<feature type="coiled-coil region" evidence="8">
    <location>
        <begin position="756"/>
        <end position="804"/>
    </location>
</feature>
<dbReference type="Gene3D" id="3.40.850.10">
    <property type="entry name" value="Kinesin motor domain"/>
    <property type="match status" value="2"/>
</dbReference>
<dbReference type="InterPro" id="IPR036961">
    <property type="entry name" value="Kinesin_motor_dom_sf"/>
</dbReference>
<dbReference type="Pfam" id="PF00225">
    <property type="entry name" value="Kinesin"/>
    <property type="match status" value="2"/>
</dbReference>
<dbReference type="GO" id="GO:0051231">
    <property type="term" value="P:spindle elongation"/>
    <property type="evidence" value="ECO:0007669"/>
    <property type="project" value="TreeGrafter"/>
</dbReference>
<keyword evidence="6" id="KW-0206">Cytoskeleton</keyword>
<evidence type="ECO:0000256" key="8">
    <source>
        <dbReference type="SAM" id="Coils"/>
    </source>
</evidence>
<evidence type="ECO:0000256" key="1">
    <source>
        <dbReference type="ARBA" id="ARBA00004245"/>
    </source>
</evidence>
<dbReference type="GO" id="GO:0005875">
    <property type="term" value="C:microtubule associated complex"/>
    <property type="evidence" value="ECO:0007669"/>
    <property type="project" value="TreeGrafter"/>
</dbReference>
<feature type="coiled-coil region" evidence="8">
    <location>
        <begin position="489"/>
        <end position="523"/>
    </location>
</feature>
<dbReference type="EMBL" id="VVIM01000005">
    <property type="protein sequence ID" value="KAB0799975.1"/>
    <property type="molecule type" value="Genomic_DNA"/>
</dbReference>
<dbReference type="SUPFAM" id="SSF52540">
    <property type="entry name" value="P-loop containing nucleoside triphosphate hydrolases"/>
    <property type="match status" value="1"/>
</dbReference>
<dbReference type="Proteomes" id="UP000327044">
    <property type="component" value="Unassembled WGS sequence"/>
</dbReference>
<keyword evidence="2" id="KW-0963">Cytoplasm</keyword>
<keyword evidence="3 7" id="KW-0547">Nucleotide-binding</keyword>
<proteinExistence type="inferred from homology"/>